<dbReference type="EMBL" id="BMAU01021393">
    <property type="protein sequence ID" value="GFY30486.1"/>
    <property type="molecule type" value="Genomic_DNA"/>
</dbReference>
<gene>
    <name evidence="2" type="primary">Tf2-9_28</name>
    <name evidence="2" type="ORF">TNCV_3522491</name>
</gene>
<sequence>MSIEDPTKWFKHVDSLQRVLNSVPSRSTKYSPFELLIGVKMKNPEDVMIRNLLEEESHEQLFQHRDNLRREAKQNILKIQEENRRTYNRKRKEAHLYKKGDLVAIMRTQFGNKLKLLIKYFGPYQVTKVKPHDRYDVAKIGDHEGPNVTSASADQMKPWTWH</sequence>
<evidence type="ECO:0000256" key="1">
    <source>
        <dbReference type="SAM" id="MobiDB-lite"/>
    </source>
</evidence>
<keyword evidence="3" id="KW-1185">Reference proteome</keyword>
<reference evidence="2" key="1">
    <citation type="submission" date="2020-08" db="EMBL/GenBank/DDBJ databases">
        <title>Multicomponent nature underlies the extraordinary mechanical properties of spider dragline silk.</title>
        <authorList>
            <person name="Kono N."/>
            <person name="Nakamura H."/>
            <person name="Mori M."/>
            <person name="Yoshida Y."/>
            <person name="Ohtoshi R."/>
            <person name="Malay A.D."/>
            <person name="Moran D.A.P."/>
            <person name="Tomita M."/>
            <person name="Numata K."/>
            <person name="Arakawa K."/>
        </authorList>
    </citation>
    <scope>NUCLEOTIDE SEQUENCE</scope>
</reference>
<name>A0A8X6WA01_TRICX</name>
<protein>
    <submittedName>
        <fullName evidence="2">Transposon Tf2-9 polyprotein</fullName>
    </submittedName>
</protein>
<dbReference type="Proteomes" id="UP000887159">
    <property type="component" value="Unassembled WGS sequence"/>
</dbReference>
<dbReference type="GO" id="GO:0003676">
    <property type="term" value="F:nucleic acid binding"/>
    <property type="evidence" value="ECO:0007669"/>
    <property type="project" value="InterPro"/>
</dbReference>
<proteinExistence type="predicted"/>
<dbReference type="AlphaFoldDB" id="A0A8X6WA01"/>
<dbReference type="InterPro" id="IPR036397">
    <property type="entry name" value="RNaseH_sf"/>
</dbReference>
<evidence type="ECO:0000313" key="2">
    <source>
        <dbReference type="EMBL" id="GFY30486.1"/>
    </source>
</evidence>
<comment type="caution">
    <text evidence="2">The sequence shown here is derived from an EMBL/GenBank/DDBJ whole genome shotgun (WGS) entry which is preliminary data.</text>
</comment>
<dbReference type="Gene3D" id="3.30.420.10">
    <property type="entry name" value="Ribonuclease H-like superfamily/Ribonuclease H"/>
    <property type="match status" value="1"/>
</dbReference>
<feature type="region of interest" description="Disordered" evidence="1">
    <location>
        <begin position="140"/>
        <end position="162"/>
    </location>
</feature>
<organism evidence="2 3">
    <name type="scientific">Trichonephila clavipes</name>
    <name type="common">Golden silk orbweaver</name>
    <name type="synonym">Nephila clavipes</name>
    <dbReference type="NCBI Taxonomy" id="2585209"/>
    <lineage>
        <taxon>Eukaryota</taxon>
        <taxon>Metazoa</taxon>
        <taxon>Ecdysozoa</taxon>
        <taxon>Arthropoda</taxon>
        <taxon>Chelicerata</taxon>
        <taxon>Arachnida</taxon>
        <taxon>Araneae</taxon>
        <taxon>Araneomorphae</taxon>
        <taxon>Entelegynae</taxon>
        <taxon>Araneoidea</taxon>
        <taxon>Nephilidae</taxon>
        <taxon>Trichonephila</taxon>
    </lineage>
</organism>
<evidence type="ECO:0000313" key="3">
    <source>
        <dbReference type="Proteomes" id="UP000887159"/>
    </source>
</evidence>
<accession>A0A8X6WA01</accession>